<dbReference type="Pfam" id="PF14960">
    <property type="entry name" value="ATP_synth_reg"/>
    <property type="match status" value="1"/>
</dbReference>
<dbReference type="PANTHER" id="PTHR34038:SF1">
    <property type="entry name" value="ATP SYNTHASE MEMBRANE SUBUNIT K, MITOCHONDRIAL"/>
    <property type="match status" value="1"/>
</dbReference>
<dbReference type="Proteomes" id="UP000694399">
    <property type="component" value="Chromosome B1"/>
</dbReference>
<dbReference type="PANTHER" id="PTHR34038">
    <property type="entry name" value="ATP SYNTHASE MEMBRANE SUBUNIT DAPIT, MITOCHONDRIAL"/>
    <property type="match status" value="1"/>
</dbReference>
<gene>
    <name evidence="7" type="primary">LOC122215234</name>
</gene>
<evidence type="ECO:0000313" key="8">
    <source>
        <dbReference type="Proteomes" id="UP000694399"/>
    </source>
</evidence>
<dbReference type="GeneTree" id="ENSGT00390000015489"/>
<evidence type="ECO:0000256" key="1">
    <source>
        <dbReference type="ARBA" id="ARBA00004304"/>
    </source>
</evidence>
<sequence>MYQATVNTEKEEKLGEVAAYVEGPNWQIGVFCKIDIIADPKTDDQLHFTGIKKYFNSYILTGRMNSVLATYGGIALMVLYFKLRSKTTPALKAT</sequence>
<dbReference type="RefSeq" id="XP_042786256.1">
    <property type="nucleotide sequence ID" value="XM_042930322.1"/>
</dbReference>
<protein>
    <submittedName>
        <fullName evidence="7">Uncharacterized protein</fullName>
    </submittedName>
</protein>
<comment type="subcellular location">
    <subcellularLocation>
        <location evidence="1">Mitochondrion membrane</location>
        <topology evidence="1">Single-pass membrane protein</topology>
    </subcellularLocation>
</comment>
<evidence type="ECO:0000256" key="2">
    <source>
        <dbReference type="ARBA" id="ARBA00022692"/>
    </source>
</evidence>
<keyword evidence="3 6" id="KW-1133">Transmembrane helix</keyword>
<proteinExistence type="predicted"/>
<dbReference type="GO" id="GO:0031966">
    <property type="term" value="C:mitochondrial membrane"/>
    <property type="evidence" value="ECO:0007669"/>
    <property type="project" value="UniProtKB-SubCell"/>
</dbReference>
<keyword evidence="2 6" id="KW-0812">Transmembrane</keyword>
<reference evidence="7" key="2">
    <citation type="submission" date="2025-08" db="UniProtKB">
        <authorList>
            <consortium name="Ensembl"/>
        </authorList>
    </citation>
    <scope>IDENTIFICATION</scope>
</reference>
<dbReference type="InterPro" id="IPR009125">
    <property type="entry name" value="ATPMK"/>
</dbReference>
<organism evidence="7 8">
    <name type="scientific">Panthera leo</name>
    <name type="common">Lion</name>
    <dbReference type="NCBI Taxonomy" id="9689"/>
    <lineage>
        <taxon>Eukaryota</taxon>
        <taxon>Metazoa</taxon>
        <taxon>Chordata</taxon>
        <taxon>Craniata</taxon>
        <taxon>Vertebrata</taxon>
        <taxon>Euteleostomi</taxon>
        <taxon>Mammalia</taxon>
        <taxon>Eutheria</taxon>
        <taxon>Laurasiatheria</taxon>
        <taxon>Carnivora</taxon>
        <taxon>Feliformia</taxon>
        <taxon>Felidae</taxon>
        <taxon>Pantherinae</taxon>
        <taxon>Panthera</taxon>
    </lineage>
</organism>
<reference evidence="7" key="1">
    <citation type="journal article" date="2019" name="bioRxiv">
        <title>Long live the king: chromosome-level assembly of the lion (Panthera leo) using linked-read, Hi-C, and long read data.</title>
        <authorList>
            <person name="Armstrong E.E."/>
            <person name="Taylor R.W."/>
            <person name="Miller D.E."/>
            <person name="Kaelin C."/>
            <person name="Barsh G."/>
            <person name="Hadly E.A."/>
            <person name="Petrov D."/>
        </authorList>
    </citation>
    <scope>NUCLEOTIDE SEQUENCE [LARGE SCALE GENOMIC DNA]</scope>
</reference>
<accession>A0A8C9CWT9</accession>
<name>A0A8C9CWT9_PANLE</name>
<dbReference type="GeneID" id="122215234"/>
<evidence type="ECO:0000256" key="3">
    <source>
        <dbReference type="ARBA" id="ARBA00022989"/>
    </source>
</evidence>
<keyword evidence="5 6" id="KW-0472">Membrane</keyword>
<keyword evidence="4" id="KW-0496">Mitochondrion</keyword>
<evidence type="ECO:0000256" key="6">
    <source>
        <dbReference type="SAM" id="Phobius"/>
    </source>
</evidence>
<dbReference type="Ensembl" id="ENSPLOT00000001764.1">
    <property type="protein sequence ID" value="ENSPLOP00000001626.1"/>
    <property type="gene ID" value="ENSPLOG00000001190.1"/>
</dbReference>
<evidence type="ECO:0000313" key="7">
    <source>
        <dbReference type="Ensembl" id="ENSPLOP00000001626.1"/>
    </source>
</evidence>
<feature type="transmembrane region" description="Helical" evidence="6">
    <location>
        <begin position="64"/>
        <end position="83"/>
    </location>
</feature>
<evidence type="ECO:0000256" key="4">
    <source>
        <dbReference type="ARBA" id="ARBA00023128"/>
    </source>
</evidence>
<evidence type="ECO:0000256" key="5">
    <source>
        <dbReference type="ARBA" id="ARBA00023136"/>
    </source>
</evidence>
<keyword evidence="8" id="KW-1185">Reference proteome</keyword>
<dbReference type="AlphaFoldDB" id="A0A8C9CWT9"/>
<dbReference type="PRINTS" id="PR01821">
    <property type="entry name" value="DAPIT"/>
</dbReference>
<reference evidence="7" key="3">
    <citation type="submission" date="2025-09" db="UniProtKB">
        <authorList>
            <consortium name="Ensembl"/>
        </authorList>
    </citation>
    <scope>IDENTIFICATION</scope>
</reference>
<dbReference type="KEGG" id="plez:122215234"/>